<comment type="caution">
    <text evidence="2">The sequence shown here is derived from an EMBL/GenBank/DDBJ whole genome shotgun (WGS) entry which is preliminary data.</text>
</comment>
<evidence type="ECO:0000313" key="3">
    <source>
        <dbReference type="Proteomes" id="UP000253324"/>
    </source>
</evidence>
<dbReference type="RefSeq" id="WP_114431829.1">
    <property type="nucleotide sequence ID" value="NZ_QPJM01000015.1"/>
</dbReference>
<name>A0A368YIM5_9HYPH</name>
<organism evidence="2 3">
    <name type="scientific">Phyllobacterium bourgognense</name>
    <dbReference type="NCBI Taxonomy" id="314236"/>
    <lineage>
        <taxon>Bacteria</taxon>
        <taxon>Pseudomonadati</taxon>
        <taxon>Pseudomonadota</taxon>
        <taxon>Alphaproteobacteria</taxon>
        <taxon>Hyphomicrobiales</taxon>
        <taxon>Phyllobacteriaceae</taxon>
        <taxon>Phyllobacterium</taxon>
    </lineage>
</organism>
<evidence type="ECO:0000256" key="1">
    <source>
        <dbReference type="SAM" id="Phobius"/>
    </source>
</evidence>
<dbReference type="AlphaFoldDB" id="A0A368YIM5"/>
<reference evidence="2 3" key="1">
    <citation type="submission" date="2018-07" db="EMBL/GenBank/DDBJ databases">
        <title>Genomic Encyclopedia of Type Strains, Phase III (KMG-III): the genomes of soil and plant-associated and newly described type strains.</title>
        <authorList>
            <person name="Whitman W."/>
        </authorList>
    </citation>
    <scope>NUCLEOTIDE SEQUENCE [LARGE SCALE GENOMIC DNA]</scope>
    <source>
        <strain evidence="2 3">31-25a</strain>
    </source>
</reference>
<dbReference type="InterPro" id="IPR009937">
    <property type="entry name" value="Phage_holin_3_6"/>
</dbReference>
<dbReference type="OrthoDB" id="8371646at2"/>
<feature type="transmembrane region" description="Helical" evidence="1">
    <location>
        <begin position="88"/>
        <end position="106"/>
    </location>
</feature>
<keyword evidence="1" id="KW-0472">Membrane</keyword>
<accession>A0A368YIM5</accession>
<dbReference type="Proteomes" id="UP000253324">
    <property type="component" value="Unassembled WGS sequence"/>
</dbReference>
<feature type="transmembrane region" description="Helical" evidence="1">
    <location>
        <begin position="49"/>
        <end position="76"/>
    </location>
</feature>
<evidence type="ECO:0000313" key="2">
    <source>
        <dbReference type="EMBL" id="RCW80080.1"/>
    </source>
</evidence>
<keyword evidence="1" id="KW-1133">Transmembrane helix</keyword>
<sequence length="139" mass="14395">MTDVNESRPLPELVRGLITDVTGLVRKELDLAKTEASESFTRALGGIEVLAIGLVFAIGALGVLLSALVTGLTAIFVSQGFTEPGANALAALIVAAVVGLIAWALMSKGISALRGSNLKMERTTTSLGKDANVIKEKMS</sequence>
<keyword evidence="1" id="KW-0812">Transmembrane</keyword>
<dbReference type="Pfam" id="PF07332">
    <property type="entry name" value="Phage_holin_3_6"/>
    <property type="match status" value="1"/>
</dbReference>
<protein>
    <submittedName>
        <fullName evidence="2">Putative superfamily III holin-X</fullName>
    </submittedName>
</protein>
<dbReference type="EMBL" id="QPJM01000015">
    <property type="protein sequence ID" value="RCW80080.1"/>
    <property type="molecule type" value="Genomic_DNA"/>
</dbReference>
<keyword evidence="3" id="KW-1185">Reference proteome</keyword>
<gene>
    <name evidence="2" type="ORF">C7476_11545</name>
</gene>
<proteinExistence type="predicted"/>